<keyword evidence="4" id="KW-1185">Reference proteome</keyword>
<protein>
    <submittedName>
        <fullName evidence="3">Uncharacterized protein</fullName>
    </submittedName>
</protein>
<dbReference type="EMBL" id="JAVRBK010000006">
    <property type="protein sequence ID" value="KAK5642569.1"/>
    <property type="molecule type" value="Genomic_DNA"/>
</dbReference>
<dbReference type="PROSITE" id="PS50010">
    <property type="entry name" value="DH_2"/>
    <property type="match status" value="1"/>
</dbReference>
<feature type="domain" description="PH" evidence="1">
    <location>
        <begin position="269"/>
        <end position="366"/>
    </location>
</feature>
<dbReference type="InterPro" id="IPR001331">
    <property type="entry name" value="GDS_CDC24_CS"/>
</dbReference>
<dbReference type="Pfam" id="PF00621">
    <property type="entry name" value="RhoGEF"/>
    <property type="match status" value="1"/>
</dbReference>
<feature type="domain" description="DH" evidence="2">
    <location>
        <begin position="65"/>
        <end position="239"/>
    </location>
</feature>
<dbReference type="InterPro" id="IPR000219">
    <property type="entry name" value="DH_dom"/>
</dbReference>
<dbReference type="CDD" id="cd00160">
    <property type="entry name" value="RhoGEF"/>
    <property type="match status" value="1"/>
</dbReference>
<evidence type="ECO:0000259" key="1">
    <source>
        <dbReference type="PROSITE" id="PS50003"/>
    </source>
</evidence>
<sequence length="540" mass="62533">MENFEMKECKVVLENCTPKKQIGLSAEIHHEIQESNMLTTRTKQKILTDLDKIRSIEIENYQSVQREKILSEVVSSEISYQWQLTILKDYFMAPLKAQEILTNDEYDTLFCNVRTISNISSELLRQLKKKNCVDAFSKIVPFLKHYSVYAYHYKASLQMLQNISKKNTSFTRLLEMQESRPEVRSKLSALLITPIQRIPRYCLLLEQLIENTPSRHSLYLPLFELHKKVESVALHLNNLVEDQENAQLLLEFQRSLLHSFPSVIRPGRRLIKKGILTVISPIDKKCKRCIVLMSDILMYCKIKKNDVNLPNSLKCSGIYPLNKCKLVKNLSKGAFTINCEDESLTAYHEHASEIDDWVKAIEDRIKQYLTERKTLRKDSSGRRPVVDKRNLGQYQELGVSPGVPRRKRLISDQDDMVGCNNGDCTVYNNTKLIWTRPVKRRCIQDNTEYTTVTLEKTPLMKEQDCLFPLRELAQKNIQLSNTTTSAPNTNDNKVNAENNISNEVFVFGSDAPQSRGFTFSMKSVFNGLKNSVQKLFRFRR</sequence>
<dbReference type="AlphaFoldDB" id="A0AAN7VEP3"/>
<dbReference type="PROSITE" id="PS50003">
    <property type="entry name" value="PH_DOMAIN"/>
    <property type="match status" value="1"/>
</dbReference>
<dbReference type="Gene3D" id="1.20.900.10">
    <property type="entry name" value="Dbl homology (DH) domain"/>
    <property type="match status" value="1"/>
</dbReference>
<dbReference type="SMART" id="SM00233">
    <property type="entry name" value="PH"/>
    <property type="match status" value="1"/>
</dbReference>
<accession>A0AAN7VEP3</accession>
<dbReference type="PANTHER" id="PTHR12673">
    <property type="entry name" value="FACIOGENITAL DYSPLASIA PROTEIN"/>
    <property type="match status" value="1"/>
</dbReference>
<name>A0AAN7VEP3_9COLE</name>
<proteinExistence type="predicted"/>
<dbReference type="PROSITE" id="PS00741">
    <property type="entry name" value="DH_1"/>
    <property type="match status" value="1"/>
</dbReference>
<dbReference type="SUPFAM" id="SSF50729">
    <property type="entry name" value="PH domain-like"/>
    <property type="match status" value="1"/>
</dbReference>
<dbReference type="PANTHER" id="PTHR12673:SF159">
    <property type="entry name" value="LD03170P"/>
    <property type="match status" value="1"/>
</dbReference>
<organism evidence="3 4">
    <name type="scientific">Pyrocoelia pectoralis</name>
    <dbReference type="NCBI Taxonomy" id="417401"/>
    <lineage>
        <taxon>Eukaryota</taxon>
        <taxon>Metazoa</taxon>
        <taxon>Ecdysozoa</taxon>
        <taxon>Arthropoda</taxon>
        <taxon>Hexapoda</taxon>
        <taxon>Insecta</taxon>
        <taxon>Pterygota</taxon>
        <taxon>Neoptera</taxon>
        <taxon>Endopterygota</taxon>
        <taxon>Coleoptera</taxon>
        <taxon>Polyphaga</taxon>
        <taxon>Elateriformia</taxon>
        <taxon>Elateroidea</taxon>
        <taxon>Lampyridae</taxon>
        <taxon>Lampyrinae</taxon>
        <taxon>Pyrocoelia</taxon>
    </lineage>
</organism>
<dbReference type="GO" id="GO:0005737">
    <property type="term" value="C:cytoplasm"/>
    <property type="evidence" value="ECO:0007669"/>
    <property type="project" value="TreeGrafter"/>
</dbReference>
<dbReference type="Gene3D" id="2.30.29.30">
    <property type="entry name" value="Pleckstrin-homology domain (PH domain)/Phosphotyrosine-binding domain (PTB)"/>
    <property type="match status" value="1"/>
</dbReference>
<dbReference type="SMART" id="SM00325">
    <property type="entry name" value="RhoGEF"/>
    <property type="match status" value="1"/>
</dbReference>
<dbReference type="SUPFAM" id="SSF48065">
    <property type="entry name" value="DBL homology domain (DH-domain)"/>
    <property type="match status" value="1"/>
</dbReference>
<evidence type="ECO:0000313" key="4">
    <source>
        <dbReference type="Proteomes" id="UP001329430"/>
    </source>
</evidence>
<comment type="caution">
    <text evidence="3">The sequence shown here is derived from an EMBL/GenBank/DDBJ whole genome shotgun (WGS) entry which is preliminary data.</text>
</comment>
<dbReference type="InterPro" id="IPR001849">
    <property type="entry name" value="PH_domain"/>
</dbReference>
<dbReference type="InterPro" id="IPR011993">
    <property type="entry name" value="PH-like_dom_sf"/>
</dbReference>
<reference evidence="3 4" key="1">
    <citation type="journal article" date="2024" name="Insects">
        <title>An Improved Chromosome-Level Genome Assembly of the Firefly Pyrocoelia pectoralis.</title>
        <authorList>
            <person name="Fu X."/>
            <person name="Meyer-Rochow V.B."/>
            <person name="Ballantyne L."/>
            <person name="Zhu X."/>
        </authorList>
    </citation>
    <scope>NUCLEOTIDE SEQUENCE [LARGE SCALE GENOMIC DNA]</scope>
    <source>
        <strain evidence="3">XCY_ONT2</strain>
    </source>
</reference>
<evidence type="ECO:0000313" key="3">
    <source>
        <dbReference type="EMBL" id="KAK5642569.1"/>
    </source>
</evidence>
<gene>
    <name evidence="3" type="ORF">RI129_008736</name>
</gene>
<evidence type="ECO:0000259" key="2">
    <source>
        <dbReference type="PROSITE" id="PS50010"/>
    </source>
</evidence>
<dbReference type="InterPro" id="IPR051092">
    <property type="entry name" value="FYVE_RhoGEF_PH"/>
</dbReference>
<dbReference type="Proteomes" id="UP001329430">
    <property type="component" value="Chromosome 6"/>
</dbReference>
<dbReference type="GO" id="GO:0005085">
    <property type="term" value="F:guanyl-nucleotide exchange factor activity"/>
    <property type="evidence" value="ECO:0007669"/>
    <property type="project" value="InterPro"/>
</dbReference>
<dbReference type="InterPro" id="IPR035899">
    <property type="entry name" value="DBL_dom_sf"/>
</dbReference>
<dbReference type="GO" id="GO:0035556">
    <property type="term" value="P:intracellular signal transduction"/>
    <property type="evidence" value="ECO:0007669"/>
    <property type="project" value="InterPro"/>
</dbReference>